<dbReference type="PANTHER" id="PTHR30537">
    <property type="entry name" value="HTH-TYPE TRANSCRIPTIONAL REGULATOR"/>
    <property type="match status" value="1"/>
</dbReference>
<evidence type="ECO:0000256" key="1">
    <source>
        <dbReference type="ARBA" id="ARBA00009437"/>
    </source>
</evidence>
<dbReference type="Proteomes" id="UP000003250">
    <property type="component" value="Unassembled WGS sequence"/>
</dbReference>
<evidence type="ECO:0000256" key="2">
    <source>
        <dbReference type="ARBA" id="ARBA00023015"/>
    </source>
</evidence>
<dbReference type="Pfam" id="PF00126">
    <property type="entry name" value="HTH_1"/>
    <property type="match status" value="1"/>
</dbReference>
<dbReference type="GO" id="GO:0006351">
    <property type="term" value="P:DNA-templated transcription"/>
    <property type="evidence" value="ECO:0007669"/>
    <property type="project" value="TreeGrafter"/>
</dbReference>
<name>H0I0G2_9HYPH</name>
<dbReference type="Gene3D" id="1.10.10.10">
    <property type="entry name" value="Winged helix-like DNA-binding domain superfamily/Winged helix DNA-binding domain"/>
    <property type="match status" value="1"/>
</dbReference>
<proteinExistence type="inferred from homology"/>
<keyword evidence="3" id="KW-0238">DNA-binding</keyword>
<keyword evidence="2" id="KW-0805">Transcription regulation</keyword>
<comment type="similarity">
    <text evidence="1">Belongs to the LysR transcriptional regulatory family.</text>
</comment>
<dbReference type="InterPro" id="IPR036390">
    <property type="entry name" value="WH_DNA-bd_sf"/>
</dbReference>
<dbReference type="CDD" id="cd08422">
    <property type="entry name" value="PBP2_CrgA_like"/>
    <property type="match status" value="1"/>
</dbReference>
<dbReference type="InterPro" id="IPR036388">
    <property type="entry name" value="WH-like_DNA-bd_sf"/>
</dbReference>
<evidence type="ECO:0000259" key="5">
    <source>
        <dbReference type="PROSITE" id="PS50931"/>
    </source>
</evidence>
<dbReference type="PROSITE" id="PS50931">
    <property type="entry name" value="HTH_LYSR"/>
    <property type="match status" value="1"/>
</dbReference>
<dbReference type="PRINTS" id="PR00039">
    <property type="entry name" value="HTHLYSR"/>
</dbReference>
<dbReference type="SUPFAM" id="SSF53850">
    <property type="entry name" value="Periplasmic binding protein-like II"/>
    <property type="match status" value="1"/>
</dbReference>
<organism evidence="6 7">
    <name type="scientific">Mesorhizobium alhagi CCNWXJ12-2</name>
    <dbReference type="NCBI Taxonomy" id="1107882"/>
    <lineage>
        <taxon>Bacteria</taxon>
        <taxon>Pseudomonadati</taxon>
        <taxon>Pseudomonadota</taxon>
        <taxon>Alphaproteobacteria</taxon>
        <taxon>Hyphomicrobiales</taxon>
        <taxon>Phyllobacteriaceae</taxon>
        <taxon>Allomesorhizobium</taxon>
    </lineage>
</organism>
<dbReference type="GO" id="GO:0003700">
    <property type="term" value="F:DNA-binding transcription factor activity"/>
    <property type="evidence" value="ECO:0007669"/>
    <property type="project" value="InterPro"/>
</dbReference>
<accession>H0I0G2</accession>
<reference evidence="6 7" key="1">
    <citation type="journal article" date="2012" name="J. Bacteriol.">
        <title>Draft Genome Sequence of Mesorhizobium alhagi CCNWXJ12-2T, a Novel Salt-Resistant Species Isolated from the Desert of Northwestern China.</title>
        <authorList>
            <person name="Zhou M."/>
            <person name="Chen W."/>
            <person name="Chen H."/>
            <person name="Wei G."/>
        </authorList>
    </citation>
    <scope>NUCLEOTIDE SEQUENCE [LARGE SCALE GENOMIC DNA]</scope>
    <source>
        <strain evidence="6 7">CCNWXJ12-2</strain>
    </source>
</reference>
<gene>
    <name evidence="6" type="ORF">MAXJ12_29747</name>
</gene>
<dbReference type="OrthoDB" id="9812435at2"/>
<evidence type="ECO:0000256" key="4">
    <source>
        <dbReference type="ARBA" id="ARBA00023163"/>
    </source>
</evidence>
<dbReference type="InterPro" id="IPR000847">
    <property type="entry name" value="LysR_HTH_N"/>
</dbReference>
<dbReference type="GO" id="GO:0043565">
    <property type="term" value="F:sequence-specific DNA binding"/>
    <property type="evidence" value="ECO:0007669"/>
    <property type="project" value="TreeGrafter"/>
</dbReference>
<protein>
    <submittedName>
        <fullName evidence="6">LysR family transcriptional regulator</fullName>
    </submittedName>
</protein>
<dbReference type="FunFam" id="3.40.190.290:FF:000001">
    <property type="entry name" value="Transcriptional regulator, LysR family"/>
    <property type="match status" value="1"/>
</dbReference>
<dbReference type="Gene3D" id="3.40.190.290">
    <property type="match status" value="1"/>
</dbReference>
<feature type="domain" description="HTH lysR-type" evidence="5">
    <location>
        <begin position="5"/>
        <end position="62"/>
    </location>
</feature>
<dbReference type="PATRIC" id="fig|1107882.3.peg.5758"/>
<keyword evidence="7" id="KW-1185">Reference proteome</keyword>
<dbReference type="Pfam" id="PF03466">
    <property type="entry name" value="LysR_substrate"/>
    <property type="match status" value="1"/>
</dbReference>
<dbReference type="FunFam" id="1.10.10.10:FF:000001">
    <property type="entry name" value="LysR family transcriptional regulator"/>
    <property type="match status" value="1"/>
</dbReference>
<dbReference type="PANTHER" id="PTHR30537:SF5">
    <property type="entry name" value="HTH-TYPE TRANSCRIPTIONAL ACTIVATOR TTDR-RELATED"/>
    <property type="match status" value="1"/>
</dbReference>
<dbReference type="InterPro" id="IPR058163">
    <property type="entry name" value="LysR-type_TF_proteobact-type"/>
</dbReference>
<keyword evidence="4" id="KW-0804">Transcription</keyword>
<dbReference type="AlphaFoldDB" id="H0I0G2"/>
<sequence length="308" mass="33867">MKRLPDLEAWAVFAKVAETGSFASASDALGISQPTVSKAITRLEQRLGVTLLHRTSRRICLTQAGEMARDKATRILADGEAVEAEVSEQAVVPRGLVRIAAPMSFGVSYLAPLLPAFFDRYPLIEIELSLSDHLVDIVSDGFDLAIRIAALANSTLRARKLCTVRRPLVASPAYFDRHGRPGHPRDLERHTCLIYTNLPSPEQWRFQNAIGDECVVSVRGQLKLNNAEALAPALLAGHGMALQPEFMVWEELADGRLEEVLPEWHINEIAINLVTPPGTLRPLRVKIVMDYLAQCLATAPWAGTPERG</sequence>
<dbReference type="EMBL" id="AHAM01000265">
    <property type="protein sequence ID" value="EHK53508.1"/>
    <property type="molecule type" value="Genomic_DNA"/>
</dbReference>
<dbReference type="InterPro" id="IPR005119">
    <property type="entry name" value="LysR_subst-bd"/>
</dbReference>
<evidence type="ECO:0000313" key="6">
    <source>
        <dbReference type="EMBL" id="EHK53508.1"/>
    </source>
</evidence>
<evidence type="ECO:0000313" key="7">
    <source>
        <dbReference type="Proteomes" id="UP000003250"/>
    </source>
</evidence>
<dbReference type="SUPFAM" id="SSF46785">
    <property type="entry name" value="Winged helix' DNA-binding domain"/>
    <property type="match status" value="1"/>
</dbReference>
<evidence type="ECO:0000256" key="3">
    <source>
        <dbReference type="ARBA" id="ARBA00023125"/>
    </source>
</evidence>